<dbReference type="Pfam" id="PF13613">
    <property type="entry name" value="HTH_Tnp_4"/>
    <property type="match status" value="1"/>
</dbReference>
<dbReference type="AlphaFoldDB" id="A0A913XTD1"/>
<dbReference type="RefSeq" id="XP_020909445.1">
    <property type="nucleotide sequence ID" value="XM_021053786.1"/>
</dbReference>
<protein>
    <recommendedName>
        <fullName evidence="7">Transposase</fullName>
    </recommendedName>
</protein>
<dbReference type="PANTHER" id="PTHR23080:SF143">
    <property type="entry name" value="SI:DKEY-56D12.4"/>
    <property type="match status" value="1"/>
</dbReference>
<sequence>MGKIDGKDGFVCNRNTKVCHEHFKKDDILRVPGGKRWRLKQGAVPLKVGHEEAINKKRKPPAMRRDLFDIKKPKPTRSNKDVNNLEVNRPVHQPKSLVSCALTMVNCVYKTIVNEFTMTKTKLVKLEEELKDTKNKLEKRTFGIQVIKEKNDLCQQYTSFTDYSRLKACLKYLSVGDKGENVIGRGSTEKKGAGGRPRTLGVEDQFMVMLMKIRTGFSNDHLGWLFKCDATTISRIVSSWQNYIYLKFCTIPIWPSREKIDQNMPKIFKERFPKTRVILDCTEVEVEAPESLHMRAVFYSDYKHHNTYKALIGITPAGGLSFISELFPGSISDREIVSRCGILNPAFWCKGDEVMADKGFNIRDLLDEIDVKLNIPVFLEDKEQFSPNEVIINQRISSLRIHVERFISRIKNFHIFDRPLPLSMHGSANQIFTTCAFLVMFQNPIISV</sequence>
<dbReference type="OrthoDB" id="5956725at2759"/>
<dbReference type="GeneID" id="110247359"/>
<dbReference type="PANTHER" id="PTHR23080">
    <property type="entry name" value="THAP DOMAIN PROTEIN"/>
    <property type="match status" value="1"/>
</dbReference>
<evidence type="ECO:0008006" key="7">
    <source>
        <dbReference type="Google" id="ProtNLM"/>
    </source>
</evidence>
<dbReference type="GO" id="GO:0046872">
    <property type="term" value="F:metal ion binding"/>
    <property type="evidence" value="ECO:0007669"/>
    <property type="project" value="UniProtKB-KW"/>
</dbReference>
<evidence type="ECO:0000259" key="3">
    <source>
        <dbReference type="Pfam" id="PF13359"/>
    </source>
</evidence>
<dbReference type="Proteomes" id="UP000887567">
    <property type="component" value="Unplaced"/>
</dbReference>
<keyword evidence="2" id="KW-0479">Metal-binding</keyword>
<dbReference type="EnsemblMetazoa" id="XM_021053786.1">
    <property type="protein sequence ID" value="XP_020909445.1"/>
    <property type="gene ID" value="LOC110247359"/>
</dbReference>
<dbReference type="KEGG" id="epa:110247359"/>
<evidence type="ECO:0000256" key="2">
    <source>
        <dbReference type="ARBA" id="ARBA00022723"/>
    </source>
</evidence>
<accession>A0A913XTD1</accession>
<reference evidence="5" key="1">
    <citation type="submission" date="2022-11" db="UniProtKB">
        <authorList>
            <consortium name="EnsemblMetazoa"/>
        </authorList>
    </citation>
    <scope>IDENTIFICATION</scope>
</reference>
<organism evidence="5 6">
    <name type="scientific">Exaiptasia diaphana</name>
    <name type="common">Tropical sea anemone</name>
    <name type="synonym">Aiptasia pulchella</name>
    <dbReference type="NCBI Taxonomy" id="2652724"/>
    <lineage>
        <taxon>Eukaryota</taxon>
        <taxon>Metazoa</taxon>
        <taxon>Cnidaria</taxon>
        <taxon>Anthozoa</taxon>
        <taxon>Hexacorallia</taxon>
        <taxon>Actiniaria</taxon>
        <taxon>Aiptasiidae</taxon>
        <taxon>Exaiptasia</taxon>
    </lineage>
</organism>
<comment type="cofactor">
    <cofactor evidence="1">
        <name>a divalent metal cation</name>
        <dbReference type="ChEBI" id="CHEBI:60240"/>
    </cofactor>
</comment>
<evidence type="ECO:0000313" key="5">
    <source>
        <dbReference type="EnsemblMetazoa" id="XP_020909445.1"/>
    </source>
</evidence>
<evidence type="ECO:0000256" key="1">
    <source>
        <dbReference type="ARBA" id="ARBA00001968"/>
    </source>
</evidence>
<feature type="domain" description="DDE Tnp4" evidence="3">
    <location>
        <begin position="279"/>
        <end position="439"/>
    </location>
</feature>
<dbReference type="InterPro" id="IPR027806">
    <property type="entry name" value="HARBI1_dom"/>
</dbReference>
<evidence type="ECO:0000313" key="6">
    <source>
        <dbReference type="Proteomes" id="UP000887567"/>
    </source>
</evidence>
<feature type="domain" description="Transposase Helix-turn-helix" evidence="4">
    <location>
        <begin position="200"/>
        <end position="249"/>
    </location>
</feature>
<name>A0A913XTD1_EXADI</name>
<evidence type="ECO:0000259" key="4">
    <source>
        <dbReference type="Pfam" id="PF13613"/>
    </source>
</evidence>
<keyword evidence="6" id="KW-1185">Reference proteome</keyword>
<proteinExistence type="predicted"/>
<dbReference type="InterPro" id="IPR027805">
    <property type="entry name" value="Transposase_HTH_dom"/>
</dbReference>
<dbReference type="Pfam" id="PF13359">
    <property type="entry name" value="DDE_Tnp_4"/>
    <property type="match status" value="1"/>
</dbReference>